<reference evidence="2 3" key="1">
    <citation type="journal article" date="2007" name="Appl. Environ. Microbiol.">
        <title>Genome sequence of the cellulolytic gliding bacterium Cytophaga hutchinsonii.</title>
        <authorList>
            <person name="Xie G."/>
            <person name="Bruce D.C."/>
            <person name="Challacombe J.F."/>
            <person name="Chertkov O."/>
            <person name="Detter J.C."/>
            <person name="Gilna P."/>
            <person name="Han C.S."/>
            <person name="Lucas S."/>
            <person name="Misra M."/>
            <person name="Myers G.L."/>
            <person name="Richardson P."/>
            <person name="Tapia R."/>
            <person name="Thayer N."/>
            <person name="Thompson L.S."/>
            <person name="Brettin T.S."/>
            <person name="Henrissat B."/>
            <person name="Wilson D.B."/>
            <person name="McBride M.J."/>
        </authorList>
    </citation>
    <scope>NUCLEOTIDE SEQUENCE [LARGE SCALE GENOMIC DNA]</scope>
    <source>
        <strain evidence="3">ATCC 33406 / DSM 1761 / CIP 103989 / NBRC 15051 / NCIMB 9469 / D465</strain>
    </source>
</reference>
<feature type="transmembrane region" description="Helical" evidence="1">
    <location>
        <begin position="358"/>
        <end position="375"/>
    </location>
</feature>
<dbReference type="Proteomes" id="UP000001822">
    <property type="component" value="Chromosome"/>
</dbReference>
<dbReference type="AlphaFoldDB" id="A0A6N4SRP8"/>
<keyword evidence="1" id="KW-1133">Transmembrane helix</keyword>
<organism evidence="2 3">
    <name type="scientific">Cytophaga hutchinsonii (strain ATCC 33406 / DSM 1761 / CIP 103989 / NBRC 15051 / NCIMB 9469 / D465)</name>
    <dbReference type="NCBI Taxonomy" id="269798"/>
    <lineage>
        <taxon>Bacteria</taxon>
        <taxon>Pseudomonadati</taxon>
        <taxon>Bacteroidota</taxon>
        <taxon>Cytophagia</taxon>
        <taxon>Cytophagales</taxon>
        <taxon>Cytophagaceae</taxon>
        <taxon>Cytophaga</taxon>
    </lineage>
</organism>
<feature type="transmembrane region" description="Helical" evidence="1">
    <location>
        <begin position="306"/>
        <end position="326"/>
    </location>
</feature>
<evidence type="ECO:0000256" key="1">
    <source>
        <dbReference type="SAM" id="Phobius"/>
    </source>
</evidence>
<dbReference type="EMBL" id="CP000383">
    <property type="protein sequence ID" value="ABG58952.1"/>
    <property type="molecule type" value="Genomic_DNA"/>
</dbReference>
<feature type="transmembrane region" description="Helical" evidence="1">
    <location>
        <begin position="106"/>
        <end position="124"/>
    </location>
</feature>
<feature type="transmembrane region" description="Helical" evidence="1">
    <location>
        <begin position="381"/>
        <end position="399"/>
    </location>
</feature>
<feature type="transmembrane region" description="Helical" evidence="1">
    <location>
        <begin position="332"/>
        <end position="351"/>
    </location>
</feature>
<evidence type="ECO:0000313" key="3">
    <source>
        <dbReference type="Proteomes" id="UP000001822"/>
    </source>
</evidence>
<gene>
    <name evidence="2" type="ordered locus">CHU_1684</name>
</gene>
<feature type="transmembrane region" description="Helical" evidence="1">
    <location>
        <begin position="155"/>
        <end position="181"/>
    </location>
</feature>
<feature type="transmembrane region" description="Helical" evidence="1">
    <location>
        <begin position="201"/>
        <end position="222"/>
    </location>
</feature>
<feature type="transmembrane region" description="Helical" evidence="1">
    <location>
        <begin position="12"/>
        <end position="34"/>
    </location>
</feature>
<accession>A0A6N4SRP8</accession>
<proteinExistence type="predicted"/>
<dbReference type="RefSeq" id="WP_011585069.1">
    <property type="nucleotide sequence ID" value="NC_008255.1"/>
</dbReference>
<keyword evidence="1" id="KW-0472">Membrane</keyword>
<sequence>MISIYTLFTKTTFVLILTLLVRILCVLLIGKIPCMETDYFSEGRNIIEGIPSVIYLSPLYSIVVYALSTVFDSIFYASACIFVLSSTAASFYMYSICKLWFNERTAYTSLLFLLFLPNLTVSVAGYSHSVMLGIALELAALFYMSCYFNSNSVKCFLLTCVFTIPAVCIRPELLLVLLPFYVVLLGHSLIGSGIKQSYTKIVLSAFFFLFLVVSVLMHKAVVHTLSSKKETAGIFTDNTYSYFTFIHTYSLRYSGVIDDQKAILASEPLIGSPQQNNYSIPAVIIKHPVQFISNALFNGKELLDNLAHPLFMPFYMYFFIGILLMSSMKGSYGPFCFISILFVLHVIPLLIFHVEIRYMQALSLLIIIVAAAGESKLESSLYRKAVVFCTSIIFIMYLINNMNMSSLCV</sequence>
<evidence type="ECO:0000313" key="2">
    <source>
        <dbReference type="EMBL" id="ABG58952.1"/>
    </source>
</evidence>
<protein>
    <submittedName>
        <fullName evidence="2">Uncharacterized protein</fullName>
    </submittedName>
</protein>
<feature type="transmembrane region" description="Helical" evidence="1">
    <location>
        <begin position="74"/>
        <end position="94"/>
    </location>
</feature>
<keyword evidence="1" id="KW-0812">Transmembrane</keyword>
<keyword evidence="3" id="KW-1185">Reference proteome</keyword>
<dbReference type="KEGG" id="chu:CHU_1684"/>
<feature type="transmembrane region" description="Helical" evidence="1">
    <location>
        <begin position="46"/>
        <end position="68"/>
    </location>
</feature>
<name>A0A6N4SRP8_CYTH3</name>